<organism evidence="2 3">
    <name type="scientific">Bacillus vallismortis</name>
    <dbReference type="NCBI Taxonomy" id="72361"/>
    <lineage>
        <taxon>Bacteria</taxon>
        <taxon>Bacillati</taxon>
        <taxon>Bacillota</taxon>
        <taxon>Bacilli</taxon>
        <taxon>Bacillales</taxon>
        <taxon>Bacillaceae</taxon>
        <taxon>Bacillus</taxon>
    </lineage>
</organism>
<proteinExistence type="predicted"/>
<evidence type="ECO:0000313" key="3">
    <source>
        <dbReference type="Proteomes" id="UP001057348"/>
    </source>
</evidence>
<reference evidence="2" key="1">
    <citation type="submission" date="2022-02" db="EMBL/GenBank/DDBJ databases">
        <title>Draft Genome Sequence of Bacillus vallismortis Strain BL01, Isolated from Artemisia lerchiana Web. Roots.</title>
        <authorList>
            <person name="Chebotar V.K."/>
            <person name="Gancheva M.S."/>
            <person name="Chizhevskaya E.P."/>
            <person name="Komarova O.V."/>
            <person name="Baganova M.E."/>
            <person name="Zaplatkin A.N."/>
            <person name="Pishchik V.N."/>
        </authorList>
    </citation>
    <scope>NUCLEOTIDE SEQUENCE</scope>
    <source>
        <strain evidence="2">BL01</strain>
    </source>
</reference>
<name>A0ABY4Y069_BACVA</name>
<feature type="domain" description="N-acetyltransferase" evidence="1">
    <location>
        <begin position="3"/>
        <end position="172"/>
    </location>
</feature>
<dbReference type="Pfam" id="PF00583">
    <property type="entry name" value="Acetyltransf_1"/>
    <property type="match status" value="1"/>
</dbReference>
<gene>
    <name evidence="2" type="ORF">MKF32_02720</name>
</gene>
<evidence type="ECO:0000313" key="2">
    <source>
        <dbReference type="EMBL" id="USP96010.1"/>
    </source>
</evidence>
<dbReference type="PANTHER" id="PTHR43617">
    <property type="entry name" value="L-AMINO ACID N-ACETYLTRANSFERASE"/>
    <property type="match status" value="1"/>
</dbReference>
<dbReference type="SUPFAM" id="SSF55729">
    <property type="entry name" value="Acyl-CoA N-acyltransferases (Nat)"/>
    <property type="match status" value="1"/>
</dbReference>
<dbReference type="RefSeq" id="WP_087993910.1">
    <property type="nucleotide sequence ID" value="NZ_CP092751.1"/>
</dbReference>
<dbReference type="Gene3D" id="3.40.630.30">
    <property type="match status" value="1"/>
</dbReference>
<dbReference type="InterPro" id="IPR016181">
    <property type="entry name" value="Acyl_CoA_acyltransferase"/>
</dbReference>
<dbReference type="EMBL" id="CP092751">
    <property type="protein sequence ID" value="USP96010.1"/>
    <property type="molecule type" value="Genomic_DNA"/>
</dbReference>
<dbReference type="InterPro" id="IPR000182">
    <property type="entry name" value="GNAT_dom"/>
</dbReference>
<protein>
    <submittedName>
        <fullName evidence="2">GNAT family N-acetyltransferase</fullName>
    </submittedName>
</protein>
<dbReference type="Proteomes" id="UP001057348">
    <property type="component" value="Chromosome"/>
</dbReference>
<dbReference type="InterPro" id="IPR050276">
    <property type="entry name" value="MshD_Acetyltransferase"/>
</dbReference>
<evidence type="ECO:0000259" key="1">
    <source>
        <dbReference type="PROSITE" id="PS51186"/>
    </source>
</evidence>
<accession>A0ABY4Y069</accession>
<dbReference type="CDD" id="cd04301">
    <property type="entry name" value="NAT_SF"/>
    <property type="match status" value="1"/>
</dbReference>
<keyword evidence="3" id="KW-1185">Reference proteome</keyword>
<sequence length="172" mass="20155">MTINIKKCTLEDLGKLQDISYETFNETFKDQNSPENMNAYLEKAFNLKQLEKELSNISSRFFFVYFNNEVAGYLKVNTNDAQTEKMGDESLEIERIYIKNKFQKHGLGKYLLNKAMEIAKELNKKKIWLGVWEKNENAIAFYKKMGFVQTGAHSFYMGHEKQTDFIMAKTLI</sequence>
<dbReference type="PROSITE" id="PS51186">
    <property type="entry name" value="GNAT"/>
    <property type="match status" value="1"/>
</dbReference>
<dbReference type="PANTHER" id="PTHR43617:SF33">
    <property type="entry name" value="SPORE COAT POLYSACCHARIDE BIOSYNTHESIS PROTEIN SPSD"/>
    <property type="match status" value="1"/>
</dbReference>